<evidence type="ECO:0000313" key="7">
    <source>
        <dbReference type="Proteomes" id="UP001138757"/>
    </source>
</evidence>
<evidence type="ECO:0000256" key="4">
    <source>
        <dbReference type="SAM" id="SignalP"/>
    </source>
</evidence>
<dbReference type="GO" id="GO:0004553">
    <property type="term" value="F:hydrolase activity, hydrolyzing O-glycosyl compounds"/>
    <property type="evidence" value="ECO:0007669"/>
    <property type="project" value="InterPro"/>
</dbReference>
<evidence type="ECO:0000256" key="1">
    <source>
        <dbReference type="ARBA" id="ARBA00007734"/>
    </source>
</evidence>
<organism evidence="6 7">
    <name type="scientific">Sphingobium nicotianae</name>
    <dbReference type="NCBI Taxonomy" id="2782607"/>
    <lineage>
        <taxon>Bacteria</taxon>
        <taxon>Pseudomonadati</taxon>
        <taxon>Pseudomonadota</taxon>
        <taxon>Alphaproteobacteria</taxon>
        <taxon>Sphingomonadales</taxon>
        <taxon>Sphingomonadaceae</taxon>
        <taxon>Sphingobium</taxon>
    </lineage>
</organism>
<evidence type="ECO:0000313" key="6">
    <source>
        <dbReference type="EMBL" id="MBT2189376.1"/>
    </source>
</evidence>
<evidence type="ECO:0000259" key="5">
    <source>
        <dbReference type="Pfam" id="PF01464"/>
    </source>
</evidence>
<sequence>MTRMGKDPSKTWRLPGLVLIATLASGATSASSPRGAPMVTWEAVQQQIAANSAGDAQISAAIDTWRRLAVSDAGSFASYADFLLAYPGWPDEAKMRGNAERLADPDLDDPAKILAFFTRFPPNTAQGKAINAFALARLGQLDQARQAARAAWTAGPMDIKYEDRLRMQFGGSFTPDDNFRRADAALWRRRTDVAERVLPSVPITRQAVITARIAFQRKAPDAALKMGPADPVGVMDAGYLADKARWMVDNGDSVGARTMLANRMPLSQPPSDPEKWYELMLSQARAANNDNQWTTAYAIASKVDDAFVPGTDVSAQSLGVRDDYTSLVWLAGSTALNKLNRPGDAELMFARYATGARSPQTISKGYYWAGRAAATAGRAEGAAAYFARAGAFPDQYYGQLALERLGRTVPAPGSADRTIELAAAERQSFLNRPIVRASVRLGRDGQWLEQSKFLRAIAATAQTDQDHLLTAELSRTLGRPDLGVMVGRRATANGMTGYADASFPRMAVPASEQGNWTMIHAITRQESQFDRAIISHAGARGLMQLMPGTAAEVAGRMGMSYNTVQLFDPGYNVQLGSTYFRQILNYYGGSYPLAIAAYNAGMGNVNKWLRANGDPRMPGVDIVQWIESIPIYETRDYVQRVLENAVVYDLVNPTQSAAAISPTPLSRYLGKNRPG</sequence>
<dbReference type="SUPFAM" id="SSF53955">
    <property type="entry name" value="Lysozyme-like"/>
    <property type="match status" value="1"/>
</dbReference>
<feature type="chain" id="PRO_5040732025" evidence="4">
    <location>
        <begin position="30"/>
        <end position="675"/>
    </location>
</feature>
<accession>A0A9X1IT62</accession>
<evidence type="ECO:0000256" key="2">
    <source>
        <dbReference type="ARBA" id="ARBA00009387"/>
    </source>
</evidence>
<dbReference type="InterPro" id="IPR008258">
    <property type="entry name" value="Transglycosylase_SLT_dom_1"/>
</dbReference>
<dbReference type="InterPro" id="IPR023346">
    <property type="entry name" value="Lysozyme-like_dom_sf"/>
</dbReference>
<feature type="signal peptide" evidence="4">
    <location>
        <begin position="1"/>
        <end position="29"/>
    </location>
</feature>
<dbReference type="Gene3D" id="1.10.530.10">
    <property type="match status" value="1"/>
</dbReference>
<gene>
    <name evidence="6" type="ORF">KK488_20690</name>
</gene>
<dbReference type="GO" id="GO:0042597">
    <property type="term" value="C:periplasmic space"/>
    <property type="evidence" value="ECO:0007669"/>
    <property type="project" value="InterPro"/>
</dbReference>
<comment type="similarity">
    <text evidence="2">Belongs to the virb1 family.</text>
</comment>
<dbReference type="Proteomes" id="UP001138757">
    <property type="component" value="Unassembled WGS sequence"/>
</dbReference>
<dbReference type="EMBL" id="JAHGAW010000017">
    <property type="protein sequence ID" value="MBT2189376.1"/>
    <property type="molecule type" value="Genomic_DNA"/>
</dbReference>
<dbReference type="PANTHER" id="PTHR37423">
    <property type="entry name" value="SOLUBLE LYTIC MUREIN TRANSGLYCOSYLASE-RELATED"/>
    <property type="match status" value="1"/>
</dbReference>
<comment type="similarity">
    <text evidence="1">Belongs to the transglycosylase Slt family.</text>
</comment>
<dbReference type="Pfam" id="PF01464">
    <property type="entry name" value="SLT"/>
    <property type="match status" value="1"/>
</dbReference>
<dbReference type="SUPFAM" id="SSF48435">
    <property type="entry name" value="Bacterial muramidases"/>
    <property type="match status" value="1"/>
</dbReference>
<proteinExistence type="inferred from homology"/>
<dbReference type="Gene3D" id="1.25.20.10">
    <property type="entry name" value="Bacterial muramidases"/>
    <property type="match status" value="1"/>
</dbReference>
<comment type="caution">
    <text evidence="6">The sequence shown here is derived from an EMBL/GenBank/DDBJ whole genome shotgun (WGS) entry which is preliminary data.</text>
</comment>
<dbReference type="PANTHER" id="PTHR37423:SF2">
    <property type="entry name" value="MEMBRANE-BOUND LYTIC MUREIN TRANSGLYCOSYLASE C"/>
    <property type="match status" value="1"/>
</dbReference>
<reference evidence="6" key="1">
    <citation type="submission" date="2021-05" db="EMBL/GenBank/DDBJ databases">
        <title>Genome of Sphingobium sp. strain.</title>
        <authorList>
            <person name="Fan R."/>
        </authorList>
    </citation>
    <scope>NUCLEOTIDE SEQUENCE</scope>
    <source>
        <strain evidence="6">H33</strain>
    </source>
</reference>
<dbReference type="AlphaFoldDB" id="A0A9X1IT62"/>
<dbReference type="InterPro" id="IPR008939">
    <property type="entry name" value="Lytic_TGlycosylase_superhlx_U"/>
</dbReference>
<protein>
    <submittedName>
        <fullName evidence="6">Lytic transglycosylase domain-containing protein</fullName>
    </submittedName>
</protein>
<keyword evidence="3 4" id="KW-0732">Signal</keyword>
<keyword evidence="7" id="KW-1185">Reference proteome</keyword>
<feature type="domain" description="Transglycosylase SLT" evidence="5">
    <location>
        <begin position="513"/>
        <end position="614"/>
    </location>
</feature>
<dbReference type="CDD" id="cd13401">
    <property type="entry name" value="Slt70-like"/>
    <property type="match status" value="1"/>
</dbReference>
<name>A0A9X1IT62_9SPHN</name>
<evidence type="ECO:0000256" key="3">
    <source>
        <dbReference type="ARBA" id="ARBA00022729"/>
    </source>
</evidence>
<dbReference type="RefSeq" id="WP_214625617.1">
    <property type="nucleotide sequence ID" value="NZ_JAHGAW010000017.1"/>
</dbReference>